<comment type="caution">
    <text evidence="3">The sequence shown here is derived from an EMBL/GenBank/DDBJ whole genome shotgun (WGS) entry which is preliminary data.</text>
</comment>
<evidence type="ECO:0000313" key="3">
    <source>
        <dbReference type="EMBL" id="SPT53217.1"/>
    </source>
</evidence>
<keyword evidence="2" id="KW-0732">Signal</keyword>
<keyword evidence="4" id="KW-1185">Reference proteome</keyword>
<organism evidence="3 4">
    <name type="scientific">Actinomyces bovis</name>
    <dbReference type="NCBI Taxonomy" id="1658"/>
    <lineage>
        <taxon>Bacteria</taxon>
        <taxon>Bacillati</taxon>
        <taxon>Actinomycetota</taxon>
        <taxon>Actinomycetes</taxon>
        <taxon>Actinomycetales</taxon>
        <taxon>Actinomycetaceae</taxon>
        <taxon>Actinomyces</taxon>
    </lineage>
</organism>
<reference evidence="3 4" key="1">
    <citation type="submission" date="2018-06" db="EMBL/GenBank/DDBJ databases">
        <authorList>
            <consortium name="Pathogen Informatics"/>
            <person name="Doyle S."/>
        </authorList>
    </citation>
    <scope>NUCLEOTIDE SEQUENCE [LARGE SCALE GENOMIC DNA]</scope>
    <source>
        <strain evidence="3 4">NCTC11535</strain>
    </source>
</reference>
<feature type="region of interest" description="Disordered" evidence="1">
    <location>
        <begin position="27"/>
        <end position="77"/>
    </location>
</feature>
<dbReference type="RefSeq" id="WP_229116791.1">
    <property type="nucleotide sequence ID" value="NZ_UAPQ01000006.1"/>
</dbReference>
<evidence type="ECO:0000313" key="4">
    <source>
        <dbReference type="Proteomes" id="UP000250006"/>
    </source>
</evidence>
<accession>A0ABY1VP46</accession>
<feature type="chain" id="PRO_5046053046" evidence="2">
    <location>
        <begin position="23"/>
        <end position="77"/>
    </location>
</feature>
<gene>
    <name evidence="3" type="ORF">NCTC11535_00877</name>
</gene>
<sequence length="77" mass="7724">MMMNRRMFLGGTASVAVLTALAACAKTSDGKGSSGGGGSASALNTKNRSELQEGAPSSSRFPPPFPTGTIAMWTATA</sequence>
<dbReference type="PROSITE" id="PS51257">
    <property type="entry name" value="PROKAR_LIPOPROTEIN"/>
    <property type="match status" value="1"/>
</dbReference>
<dbReference type="InterPro" id="IPR006311">
    <property type="entry name" value="TAT_signal"/>
</dbReference>
<feature type="signal peptide" evidence="2">
    <location>
        <begin position="1"/>
        <end position="22"/>
    </location>
</feature>
<name>A0ABY1VP46_9ACTO</name>
<dbReference type="PROSITE" id="PS51318">
    <property type="entry name" value="TAT"/>
    <property type="match status" value="1"/>
</dbReference>
<dbReference type="EMBL" id="UAPQ01000006">
    <property type="protein sequence ID" value="SPT53217.1"/>
    <property type="molecule type" value="Genomic_DNA"/>
</dbReference>
<proteinExistence type="predicted"/>
<evidence type="ECO:0000256" key="2">
    <source>
        <dbReference type="SAM" id="SignalP"/>
    </source>
</evidence>
<protein>
    <submittedName>
        <fullName evidence="3">Uncharacterized protein</fullName>
    </submittedName>
</protein>
<dbReference type="Proteomes" id="UP000250006">
    <property type="component" value="Unassembled WGS sequence"/>
</dbReference>
<evidence type="ECO:0000256" key="1">
    <source>
        <dbReference type="SAM" id="MobiDB-lite"/>
    </source>
</evidence>